<protein>
    <submittedName>
        <fullName evidence="2">Membrane dipeptidase</fullName>
    </submittedName>
</protein>
<dbReference type="Proteomes" id="UP000198415">
    <property type="component" value="Unassembled WGS sequence"/>
</dbReference>
<dbReference type="CDD" id="cd01301">
    <property type="entry name" value="rDP_like"/>
    <property type="match status" value="1"/>
</dbReference>
<dbReference type="EMBL" id="FZNR01000007">
    <property type="protein sequence ID" value="SNR91984.1"/>
    <property type="molecule type" value="Genomic_DNA"/>
</dbReference>
<accession>A0A239AAC6</accession>
<dbReference type="Gene3D" id="3.20.20.140">
    <property type="entry name" value="Metal-dependent hydrolases"/>
    <property type="match status" value="1"/>
</dbReference>
<feature type="compositionally biased region" description="Basic and acidic residues" evidence="1">
    <location>
        <begin position="261"/>
        <end position="270"/>
    </location>
</feature>
<evidence type="ECO:0000256" key="1">
    <source>
        <dbReference type="SAM" id="MobiDB-lite"/>
    </source>
</evidence>
<gene>
    <name evidence="2" type="ORF">SAMN06264365_107150</name>
</gene>
<dbReference type="SUPFAM" id="SSF51556">
    <property type="entry name" value="Metallo-dependent hydrolases"/>
    <property type="match status" value="1"/>
</dbReference>
<dbReference type="AlphaFoldDB" id="A0A239AAC6"/>
<dbReference type="GO" id="GO:0070573">
    <property type="term" value="F:metallodipeptidase activity"/>
    <property type="evidence" value="ECO:0007669"/>
    <property type="project" value="InterPro"/>
</dbReference>
<name>A0A239AAC6_9ACTN</name>
<evidence type="ECO:0000313" key="2">
    <source>
        <dbReference type="EMBL" id="SNR91984.1"/>
    </source>
</evidence>
<dbReference type="InterPro" id="IPR032466">
    <property type="entry name" value="Metal_Hydrolase"/>
</dbReference>
<dbReference type="Pfam" id="PF01244">
    <property type="entry name" value="Peptidase_M19"/>
    <property type="match status" value="1"/>
</dbReference>
<sequence>MWIFDGHNDLAMRLREAHGSRVTGLDRERPELHTDLPRLRTGGVGGQFWSVYVPSDLPEPEAVTHTMEQIDIVYRLIAAYPDTLEAATTADDVERIVADGRIASLIGIEGGHCLARSPGVLRSFARLGVRYVTLTHNHHTAWADSAAASPAVGGLTAEGLALVREMQRLGVLVDLSHVAPETMRAALDETTAPVIFSHSGARAVTDHPRNVPDDVLERLPANGGVVQVPFVAYFVSSAVLDWHQAAEAEWARLGLPPIDEDWPRGPRAGELEPPTAHPAAPAAEPAFQPWLAANPRPEATASDVADHVEHARAVAGIDHIGLGGDFDGTPDVPVDLADVAGYPNLFAELRARSWPDADLRKLAHRNVLRVMREAERCATSPLWPSR</sequence>
<dbReference type="GO" id="GO:0006508">
    <property type="term" value="P:proteolysis"/>
    <property type="evidence" value="ECO:0007669"/>
    <property type="project" value="InterPro"/>
</dbReference>
<keyword evidence="3" id="KW-1185">Reference proteome</keyword>
<reference evidence="2 3" key="1">
    <citation type="submission" date="2017-06" db="EMBL/GenBank/DDBJ databases">
        <authorList>
            <person name="Kim H.J."/>
            <person name="Triplett B.A."/>
        </authorList>
    </citation>
    <scope>NUCLEOTIDE SEQUENCE [LARGE SCALE GENOMIC DNA]</scope>
    <source>
        <strain evidence="2 3">DSM 43151</strain>
    </source>
</reference>
<dbReference type="PANTHER" id="PTHR10443:SF12">
    <property type="entry name" value="DIPEPTIDASE"/>
    <property type="match status" value="1"/>
</dbReference>
<evidence type="ECO:0000313" key="3">
    <source>
        <dbReference type="Proteomes" id="UP000198415"/>
    </source>
</evidence>
<dbReference type="OrthoDB" id="9804920at2"/>
<organism evidence="2 3">
    <name type="scientific">Actinoplanes regularis</name>
    <dbReference type="NCBI Taxonomy" id="52697"/>
    <lineage>
        <taxon>Bacteria</taxon>
        <taxon>Bacillati</taxon>
        <taxon>Actinomycetota</taxon>
        <taxon>Actinomycetes</taxon>
        <taxon>Micromonosporales</taxon>
        <taxon>Micromonosporaceae</taxon>
        <taxon>Actinoplanes</taxon>
    </lineage>
</organism>
<dbReference type="PROSITE" id="PS51365">
    <property type="entry name" value="RENAL_DIPEPTIDASE_2"/>
    <property type="match status" value="1"/>
</dbReference>
<dbReference type="RefSeq" id="WP_089294723.1">
    <property type="nucleotide sequence ID" value="NZ_BOMU01000046.1"/>
</dbReference>
<feature type="region of interest" description="Disordered" evidence="1">
    <location>
        <begin position="261"/>
        <end position="281"/>
    </location>
</feature>
<dbReference type="PANTHER" id="PTHR10443">
    <property type="entry name" value="MICROSOMAL DIPEPTIDASE"/>
    <property type="match status" value="1"/>
</dbReference>
<proteinExistence type="predicted"/>
<dbReference type="InterPro" id="IPR008257">
    <property type="entry name" value="Pept_M19"/>
</dbReference>